<accession>A0A6N3GS61</accession>
<dbReference type="EMBL" id="CACRUU010000107">
    <property type="protein sequence ID" value="VYU66992.1"/>
    <property type="molecule type" value="Genomic_DNA"/>
</dbReference>
<dbReference type="Pfam" id="PF05960">
    <property type="entry name" value="DUF885"/>
    <property type="match status" value="1"/>
</dbReference>
<organism evidence="1">
    <name type="scientific">Mediterraneibacter gnavus</name>
    <name type="common">Ruminococcus gnavus</name>
    <dbReference type="NCBI Taxonomy" id="33038"/>
    <lineage>
        <taxon>Bacteria</taxon>
        <taxon>Bacillati</taxon>
        <taxon>Bacillota</taxon>
        <taxon>Clostridia</taxon>
        <taxon>Lachnospirales</taxon>
        <taxon>Lachnospiraceae</taxon>
        <taxon>Mediterraneibacter</taxon>
    </lineage>
</organism>
<dbReference type="AlphaFoldDB" id="A0A6N3GS61"/>
<sequence>MSIELENEYIELICTIYPDLAVTWGIPKCGYNDFTNWGIKQNINKLEQLLRKSKLQNANRNFRKSVELRIYELTSLYEYRYSAYYCYLIAIKPLLEVIESIDYYNVGMNEEVVISRVRGFSKVINKAINEIRIKKLSKLDLLYTKYLIKKDLDFLKSEILKEYSIDSVQQIYYSIELFFNEIKTRLTEDNEKKFFSSWGAENLINYLNKMTNKKNSCYLIETLYKEAMYEIIMNAEFNIFDIKKSAIQCNERELTKLFQEIYTKCKSIFGEEVNLLDSLNFIDTKDDKSIFGNFRYIKQPLTAVNMKSFLLYSSKNNIMSKEQLKLKVVHEIYPGHHYMNKCFDRTVRGNIYEMSRLNPYIEEGWAKFCEYFYANEIECSDEIKKAYKRNKLLMNIMFIIAIDIHYFKCKKNDIYNKLVGKCGMTIEKINSMLLPINVDPSRALIYYMGYYYFYTYVNQRKKKDKISIICKDIVNNYSGSVVKTKI</sequence>
<reference evidence="1" key="1">
    <citation type="submission" date="2019-11" db="EMBL/GenBank/DDBJ databases">
        <authorList>
            <person name="Feng L."/>
        </authorList>
    </citation>
    <scope>NUCLEOTIDE SEQUENCE</scope>
    <source>
        <strain evidence="1">RgnavusLFYP36</strain>
    </source>
</reference>
<dbReference type="RefSeq" id="WP_421929232.1">
    <property type="nucleotide sequence ID" value="NZ_CACRUU010000107.1"/>
</dbReference>
<name>A0A6N3GS61_MEDGN</name>
<evidence type="ECO:0000313" key="1">
    <source>
        <dbReference type="EMBL" id="VYU66992.1"/>
    </source>
</evidence>
<dbReference type="InterPro" id="IPR010281">
    <property type="entry name" value="DUF885"/>
</dbReference>
<gene>
    <name evidence="1" type="ORF">RGLFYP36_02554</name>
</gene>
<protein>
    <recommendedName>
        <fullName evidence="2">DUF885 domain-containing protein</fullName>
    </recommendedName>
</protein>
<proteinExistence type="predicted"/>
<evidence type="ECO:0008006" key="2">
    <source>
        <dbReference type="Google" id="ProtNLM"/>
    </source>
</evidence>